<reference evidence="6 7" key="1">
    <citation type="journal article" date="2008" name="Nature">
        <title>The Trichoplax genome and the nature of placozoans.</title>
        <authorList>
            <person name="Srivastava M."/>
            <person name="Begovic E."/>
            <person name="Chapman J."/>
            <person name="Putnam N.H."/>
            <person name="Hellsten U."/>
            <person name="Kawashima T."/>
            <person name="Kuo A."/>
            <person name="Mitros T."/>
            <person name="Salamov A."/>
            <person name="Carpenter M.L."/>
            <person name="Signorovitch A.Y."/>
            <person name="Moreno M.A."/>
            <person name="Kamm K."/>
            <person name="Grimwood J."/>
            <person name="Schmutz J."/>
            <person name="Shapiro H."/>
            <person name="Grigoriev I.V."/>
            <person name="Buss L.W."/>
            <person name="Schierwater B."/>
            <person name="Dellaporta S.L."/>
            <person name="Rokhsar D.S."/>
        </authorList>
    </citation>
    <scope>NUCLEOTIDE SEQUENCE [LARGE SCALE GENOMIC DNA]</scope>
    <source>
        <strain evidence="6 7">Grell-BS-1999</strain>
    </source>
</reference>
<feature type="domain" description="WW" evidence="5">
    <location>
        <begin position="108"/>
        <end position="135"/>
    </location>
</feature>
<evidence type="ECO:0000256" key="1">
    <source>
        <dbReference type="ARBA" id="ARBA00004123"/>
    </source>
</evidence>
<feature type="region of interest" description="Disordered" evidence="4">
    <location>
        <begin position="1"/>
        <end position="114"/>
    </location>
</feature>
<dbReference type="InterPro" id="IPR001202">
    <property type="entry name" value="WW_dom"/>
</dbReference>
<keyword evidence="3" id="KW-0539">Nucleus</keyword>
<organism evidence="6 7">
    <name type="scientific">Trichoplax adhaerens</name>
    <name type="common">Trichoplax reptans</name>
    <dbReference type="NCBI Taxonomy" id="10228"/>
    <lineage>
        <taxon>Eukaryota</taxon>
        <taxon>Metazoa</taxon>
        <taxon>Placozoa</taxon>
        <taxon>Uniplacotomia</taxon>
        <taxon>Trichoplacea</taxon>
        <taxon>Trichoplacidae</taxon>
        <taxon>Trichoplax</taxon>
    </lineage>
</organism>
<dbReference type="GO" id="GO:0006325">
    <property type="term" value="P:chromatin organization"/>
    <property type="evidence" value="ECO:0007669"/>
    <property type="project" value="UniProtKB-KW"/>
</dbReference>
<dbReference type="CTD" id="6752162"/>
<keyword evidence="2" id="KW-0156">Chromatin regulator</keyword>
<evidence type="ECO:0000313" key="6">
    <source>
        <dbReference type="EMBL" id="EDV26428.1"/>
    </source>
</evidence>
<dbReference type="InParanoid" id="B3RRY3"/>
<accession>B3RRY3</accession>
<dbReference type="PROSITE" id="PS50020">
    <property type="entry name" value="WW_DOMAIN_2"/>
    <property type="match status" value="1"/>
</dbReference>
<dbReference type="OrthoDB" id="10072039at2759"/>
<dbReference type="InterPro" id="IPR036020">
    <property type="entry name" value="WW_dom_sf"/>
</dbReference>
<dbReference type="STRING" id="10228.B3RRY3"/>
<protein>
    <recommendedName>
        <fullName evidence="5">WW domain-containing protein</fullName>
    </recommendedName>
</protein>
<evidence type="ECO:0000256" key="4">
    <source>
        <dbReference type="SAM" id="MobiDB-lite"/>
    </source>
</evidence>
<dbReference type="SMART" id="SM00456">
    <property type="entry name" value="WW"/>
    <property type="match status" value="1"/>
</dbReference>
<dbReference type="HOGENOM" id="CLU_1013112_0_0_1"/>
<feature type="compositionally biased region" description="Basic residues" evidence="4">
    <location>
        <begin position="41"/>
        <end position="51"/>
    </location>
</feature>
<dbReference type="CDD" id="cd00201">
    <property type="entry name" value="WW"/>
    <property type="match status" value="1"/>
</dbReference>
<dbReference type="eggNOG" id="KOG0152">
    <property type="taxonomic scope" value="Eukaryota"/>
</dbReference>
<evidence type="ECO:0000256" key="2">
    <source>
        <dbReference type="ARBA" id="ARBA00022853"/>
    </source>
</evidence>
<feature type="compositionally biased region" description="Basic and acidic residues" evidence="4">
    <location>
        <begin position="1"/>
        <end position="22"/>
    </location>
</feature>
<dbReference type="EMBL" id="DS985243">
    <property type="protein sequence ID" value="EDV26428.1"/>
    <property type="molecule type" value="Genomic_DNA"/>
</dbReference>
<name>B3RRY3_TRIAD</name>
<proteinExistence type="predicted"/>
<dbReference type="RefSeq" id="XP_002110424.1">
    <property type="nucleotide sequence ID" value="XM_002110388.1"/>
</dbReference>
<dbReference type="GO" id="GO:0005634">
    <property type="term" value="C:nucleus"/>
    <property type="evidence" value="ECO:0007669"/>
    <property type="project" value="UniProtKB-SubCell"/>
</dbReference>
<dbReference type="SUPFAM" id="SSF51045">
    <property type="entry name" value="WW domain"/>
    <property type="match status" value="1"/>
</dbReference>
<dbReference type="Proteomes" id="UP000009022">
    <property type="component" value="Unassembled WGS sequence"/>
</dbReference>
<dbReference type="KEGG" id="tad:TRIADDRAFT_54408"/>
<dbReference type="Gene3D" id="2.20.70.10">
    <property type="match status" value="1"/>
</dbReference>
<dbReference type="PANTHER" id="PTHR15911">
    <property type="entry name" value="WW DOMAIN-CONTAINING ADAPTER PROTEIN WITH COILED-COIL"/>
    <property type="match status" value="1"/>
</dbReference>
<comment type="subcellular location">
    <subcellularLocation>
        <location evidence="1">Nucleus</location>
    </subcellularLocation>
</comment>
<sequence>MERGRSGRIDGYHDSRHQDSHRVTSSGHSPVNKRDRSPRYSSHHHRHHSRSYHTSQRHREADSTSQSSKYHQTQHTESSNRTSSTHAGHSSDIIASHSKKTVRSKGDWSEHMSSSGRKYYYNCKTEVSKWEKPKDWIEDDPNEPHHKQSTIHELVSPEEDDDGFNTEVSIQNKEVDIPLINHTIQPPPTTVNEESRHSRNANPEGGIYYNQAEHIANDMLSRSCSDAIKSKFEIFHARTYLNIARYKVECHDLRLQVLLRSHTQDDPTVIESSKV</sequence>
<dbReference type="GeneID" id="6752162"/>
<gene>
    <name evidence="6" type="ORF">TRIADDRAFT_54408</name>
</gene>
<dbReference type="AlphaFoldDB" id="B3RRY3"/>
<dbReference type="PhylomeDB" id="B3RRY3"/>
<keyword evidence="7" id="KW-1185">Reference proteome</keyword>
<evidence type="ECO:0000313" key="7">
    <source>
        <dbReference type="Proteomes" id="UP000009022"/>
    </source>
</evidence>
<dbReference type="InterPro" id="IPR038867">
    <property type="entry name" value="WAC"/>
</dbReference>
<dbReference type="PANTHER" id="PTHR15911:SF6">
    <property type="entry name" value="WW DOMAIN-CONTAINING ADAPTER PROTEIN WITH COILED-COIL"/>
    <property type="match status" value="1"/>
</dbReference>
<dbReference type="Pfam" id="PF00397">
    <property type="entry name" value="WW"/>
    <property type="match status" value="1"/>
</dbReference>
<evidence type="ECO:0000256" key="3">
    <source>
        <dbReference type="ARBA" id="ARBA00023242"/>
    </source>
</evidence>
<feature type="compositionally biased region" description="Polar residues" evidence="4">
    <location>
        <begin position="63"/>
        <end position="88"/>
    </location>
</feature>
<feature type="region of interest" description="Disordered" evidence="4">
    <location>
        <begin position="181"/>
        <end position="200"/>
    </location>
</feature>
<evidence type="ECO:0000259" key="5">
    <source>
        <dbReference type="PROSITE" id="PS50020"/>
    </source>
</evidence>